<name>A0A6A0H5E3_HYAAZ</name>
<sequence length="91" mass="9959">MVFGNCGVLQEMSTDKAYVEMTGIDAETSQDLADAMMSKGGRYLEAQIQGSREQAENGTLVILASGDRSLFDECQSCFQAMGKNSFFLEVR</sequence>
<accession>A0A6A0H5E3</accession>
<dbReference type="GO" id="GO:0140673">
    <property type="term" value="P:transcription elongation-coupled chromatin remodeling"/>
    <property type="evidence" value="ECO:0007669"/>
    <property type="project" value="TreeGrafter"/>
</dbReference>
<evidence type="ECO:0000259" key="1">
    <source>
        <dbReference type="Pfam" id="PF03446"/>
    </source>
</evidence>
<dbReference type="InterPro" id="IPR006115">
    <property type="entry name" value="6PGDH_NADP-bd"/>
</dbReference>
<dbReference type="PANTHER" id="PTHR43580:SF2">
    <property type="entry name" value="CYTOKINE-LIKE NUCLEAR FACTOR N-PAC"/>
    <property type="match status" value="1"/>
</dbReference>
<organism evidence="2">
    <name type="scientific">Hyalella azteca</name>
    <name type="common">Amphipod</name>
    <dbReference type="NCBI Taxonomy" id="294128"/>
    <lineage>
        <taxon>Eukaryota</taxon>
        <taxon>Metazoa</taxon>
        <taxon>Ecdysozoa</taxon>
        <taxon>Arthropoda</taxon>
        <taxon>Crustacea</taxon>
        <taxon>Multicrustacea</taxon>
        <taxon>Malacostraca</taxon>
        <taxon>Eumalacostraca</taxon>
        <taxon>Peracarida</taxon>
        <taxon>Amphipoda</taxon>
        <taxon>Senticaudata</taxon>
        <taxon>Talitrida</taxon>
        <taxon>Talitroidea</taxon>
        <taxon>Hyalellidae</taxon>
        <taxon>Hyalella</taxon>
    </lineage>
</organism>
<protein>
    <recommendedName>
        <fullName evidence="1">6-phosphogluconate dehydrogenase NADP-binding domain-containing protein</fullName>
    </recommendedName>
</protein>
<dbReference type="GO" id="GO:0050661">
    <property type="term" value="F:NADP binding"/>
    <property type="evidence" value="ECO:0007669"/>
    <property type="project" value="InterPro"/>
</dbReference>
<dbReference type="InterPro" id="IPR036291">
    <property type="entry name" value="NAD(P)-bd_dom_sf"/>
</dbReference>
<dbReference type="Proteomes" id="UP000711488">
    <property type="component" value="Unassembled WGS sequence"/>
</dbReference>
<evidence type="ECO:0000313" key="2">
    <source>
        <dbReference type="EMBL" id="KAA0200301.1"/>
    </source>
</evidence>
<dbReference type="GO" id="GO:0000785">
    <property type="term" value="C:chromatin"/>
    <property type="evidence" value="ECO:0007669"/>
    <property type="project" value="TreeGrafter"/>
</dbReference>
<gene>
    <name evidence="2" type="ORF">HAZT_HAZT007296</name>
</gene>
<reference evidence="2" key="3">
    <citation type="submission" date="2019-06" db="EMBL/GenBank/DDBJ databases">
        <authorList>
            <person name="Poynton C."/>
            <person name="Hasenbein S."/>
            <person name="Benoit J.B."/>
            <person name="Sepulveda M.S."/>
            <person name="Poelchau M.F."/>
            <person name="Murali S.C."/>
            <person name="Chen S."/>
            <person name="Glastad K.M."/>
            <person name="Werren J.H."/>
            <person name="Vineis J.H."/>
            <person name="Bowen J.L."/>
            <person name="Friedrich M."/>
            <person name="Jones J."/>
            <person name="Robertson H.M."/>
            <person name="Feyereisen R."/>
            <person name="Mechler-Hickson A."/>
            <person name="Mathers N."/>
            <person name="Lee C.E."/>
            <person name="Colbourne J.K."/>
            <person name="Biales A."/>
            <person name="Johnston J.S."/>
            <person name="Wellborn G.A."/>
            <person name="Rosendale A.J."/>
            <person name="Cridge A.G."/>
            <person name="Munoz-Torres M.C."/>
            <person name="Bain P.A."/>
            <person name="Manny A.R."/>
            <person name="Major K.M."/>
            <person name="Lambert F.N."/>
            <person name="Vulpe C.D."/>
            <person name="Tuck P."/>
            <person name="Blalock B.J."/>
            <person name="Lin Y.-Y."/>
            <person name="Smith M.E."/>
            <person name="Ochoa-Acuna H."/>
            <person name="Chen M.-J.M."/>
            <person name="Childers C.P."/>
            <person name="Qu J."/>
            <person name="Dugan S."/>
            <person name="Lee S.L."/>
            <person name="Chao H."/>
            <person name="Dinh H."/>
            <person name="Han Y."/>
            <person name="Doddapaneni H."/>
            <person name="Worley K.C."/>
            <person name="Muzny D.M."/>
            <person name="Gibbs R.A."/>
            <person name="Richards S."/>
        </authorList>
    </citation>
    <scope>NUCLEOTIDE SEQUENCE</scope>
    <source>
        <strain evidence="2">HAZT.00-mixed</strain>
        <tissue evidence="2">Whole organism</tissue>
    </source>
</reference>
<dbReference type="GO" id="GO:0003677">
    <property type="term" value="F:DNA binding"/>
    <property type="evidence" value="ECO:0007669"/>
    <property type="project" value="TreeGrafter"/>
</dbReference>
<dbReference type="InterPro" id="IPR051265">
    <property type="entry name" value="HIBADH-related_NP60_sf"/>
</dbReference>
<dbReference type="GO" id="GO:0031491">
    <property type="term" value="F:nucleosome binding"/>
    <property type="evidence" value="ECO:0007669"/>
    <property type="project" value="TreeGrafter"/>
</dbReference>
<reference evidence="2" key="2">
    <citation type="journal article" date="2018" name="Environ. Sci. Technol.">
        <title>The Toxicogenome of Hyalella azteca: A Model for Sediment Ecotoxicology and Evolutionary Toxicology.</title>
        <authorList>
            <person name="Poynton H.C."/>
            <person name="Hasenbein S."/>
            <person name="Benoit J.B."/>
            <person name="Sepulveda M.S."/>
            <person name="Poelchau M.F."/>
            <person name="Hughes D.S.T."/>
            <person name="Murali S.C."/>
            <person name="Chen S."/>
            <person name="Glastad K.M."/>
            <person name="Goodisman M.A.D."/>
            <person name="Werren J.H."/>
            <person name="Vineis J.H."/>
            <person name="Bowen J.L."/>
            <person name="Friedrich M."/>
            <person name="Jones J."/>
            <person name="Robertson H.M."/>
            <person name="Feyereisen R."/>
            <person name="Mechler-Hickson A."/>
            <person name="Mathers N."/>
            <person name="Lee C.E."/>
            <person name="Colbourne J.K."/>
            <person name="Biales A."/>
            <person name="Johnston J.S."/>
            <person name="Wellborn G.A."/>
            <person name="Rosendale A.J."/>
            <person name="Cridge A.G."/>
            <person name="Munoz-Torres M.C."/>
            <person name="Bain P.A."/>
            <person name="Manny A.R."/>
            <person name="Major K.M."/>
            <person name="Lambert F.N."/>
            <person name="Vulpe C.D."/>
            <person name="Tuck P."/>
            <person name="Blalock B.J."/>
            <person name="Lin Y.Y."/>
            <person name="Smith M.E."/>
            <person name="Ochoa-Acuna H."/>
            <person name="Chen M.M."/>
            <person name="Childers C.P."/>
            <person name="Qu J."/>
            <person name="Dugan S."/>
            <person name="Lee S.L."/>
            <person name="Chao H."/>
            <person name="Dinh H."/>
            <person name="Han Y."/>
            <person name="Doddapaneni H."/>
            <person name="Worley K.C."/>
            <person name="Muzny D.M."/>
            <person name="Gibbs R.A."/>
            <person name="Richards S."/>
        </authorList>
    </citation>
    <scope>NUCLEOTIDE SEQUENCE</scope>
    <source>
        <strain evidence="2">HAZT.00-mixed</strain>
        <tissue evidence="2">Whole organism</tissue>
    </source>
</reference>
<comment type="caution">
    <text evidence="2">The sequence shown here is derived from an EMBL/GenBank/DDBJ whole genome shotgun (WGS) entry which is preliminary data.</text>
</comment>
<dbReference type="Pfam" id="PF03446">
    <property type="entry name" value="NAD_binding_2"/>
    <property type="match status" value="1"/>
</dbReference>
<dbReference type="SUPFAM" id="SSF51735">
    <property type="entry name" value="NAD(P)-binding Rossmann-fold domains"/>
    <property type="match status" value="1"/>
</dbReference>
<feature type="domain" description="6-phosphogluconate dehydrogenase NADP-binding" evidence="1">
    <location>
        <begin position="2"/>
        <end position="86"/>
    </location>
</feature>
<dbReference type="PANTHER" id="PTHR43580">
    <property type="entry name" value="OXIDOREDUCTASE GLYR1-RELATED"/>
    <property type="match status" value="1"/>
</dbReference>
<reference evidence="2" key="1">
    <citation type="submission" date="2014-08" db="EMBL/GenBank/DDBJ databases">
        <authorList>
            <person name="Murali S."/>
            <person name="Richards S."/>
            <person name="Bandaranaike D."/>
            <person name="Bellair M."/>
            <person name="Blankenburg K."/>
            <person name="Chao H."/>
            <person name="Dinh H."/>
            <person name="Doddapaneni H."/>
            <person name="Dugan-Rocha S."/>
            <person name="Elkadiri S."/>
            <person name="Gnanaolivu R."/>
            <person name="Hughes D."/>
            <person name="Lee S."/>
            <person name="Li M."/>
            <person name="Ming W."/>
            <person name="Munidasa M."/>
            <person name="Muniz J."/>
            <person name="Nguyen L."/>
            <person name="Osuji N."/>
            <person name="Pu L.-L."/>
            <person name="Puazo M."/>
            <person name="Skinner E."/>
            <person name="Qu C."/>
            <person name="Quiroz J."/>
            <person name="Raj R."/>
            <person name="Weissenberger G."/>
            <person name="Xin Y."/>
            <person name="Zou X."/>
            <person name="Han Y."/>
            <person name="Worley K."/>
            <person name="Muzny D."/>
            <person name="Gibbs R."/>
        </authorList>
    </citation>
    <scope>NUCLEOTIDE SEQUENCE</scope>
    <source>
        <strain evidence="2">HAZT.00-mixed</strain>
        <tissue evidence="2">Whole organism</tissue>
    </source>
</reference>
<dbReference type="Gene3D" id="3.40.50.720">
    <property type="entry name" value="NAD(P)-binding Rossmann-like Domain"/>
    <property type="match status" value="1"/>
</dbReference>
<dbReference type="EMBL" id="JQDR03006408">
    <property type="protein sequence ID" value="KAA0200301.1"/>
    <property type="molecule type" value="Genomic_DNA"/>
</dbReference>
<dbReference type="OrthoDB" id="21615at2759"/>
<proteinExistence type="predicted"/>
<dbReference type="AlphaFoldDB" id="A0A6A0H5E3"/>